<keyword evidence="1" id="KW-0812">Transmembrane</keyword>
<name>A0ABX6K1Q9_9MICO</name>
<keyword evidence="1" id="KW-0472">Membrane</keyword>
<feature type="transmembrane region" description="Helical" evidence="1">
    <location>
        <begin position="12"/>
        <end position="34"/>
    </location>
</feature>
<dbReference type="Proteomes" id="UP000503441">
    <property type="component" value="Chromosome"/>
</dbReference>
<evidence type="ECO:0000256" key="1">
    <source>
        <dbReference type="SAM" id="Phobius"/>
    </source>
</evidence>
<keyword evidence="3" id="KW-1185">Reference proteome</keyword>
<organism evidence="2 3">
    <name type="scientific">Leucobacter coleopterorum</name>
    <dbReference type="NCBI Taxonomy" id="2714933"/>
    <lineage>
        <taxon>Bacteria</taxon>
        <taxon>Bacillati</taxon>
        <taxon>Actinomycetota</taxon>
        <taxon>Actinomycetes</taxon>
        <taxon>Micrococcales</taxon>
        <taxon>Microbacteriaceae</taxon>
        <taxon>Leucobacter</taxon>
    </lineage>
</organism>
<accession>A0ABX6K1Q9</accession>
<proteinExistence type="predicted"/>
<reference evidence="2 3" key="1">
    <citation type="submission" date="2020-03" db="EMBL/GenBank/DDBJ databases">
        <title>Leucobacter sp. nov., isolated from beetles.</title>
        <authorList>
            <person name="Hyun D.-W."/>
            <person name="Bae J.-W."/>
        </authorList>
    </citation>
    <scope>NUCLEOTIDE SEQUENCE [LARGE SCALE GENOMIC DNA]</scope>
    <source>
        <strain evidence="2 3">HDW9A</strain>
    </source>
</reference>
<protein>
    <submittedName>
        <fullName evidence="2">DUF2993 domain-containing protein</fullName>
    </submittedName>
</protein>
<dbReference type="RefSeq" id="WP_166331208.1">
    <property type="nucleotide sequence ID" value="NZ_CP049933.1"/>
</dbReference>
<dbReference type="EMBL" id="CP049933">
    <property type="protein sequence ID" value="QIM19035.1"/>
    <property type="molecule type" value="Genomic_DNA"/>
</dbReference>
<evidence type="ECO:0000313" key="3">
    <source>
        <dbReference type="Proteomes" id="UP000503441"/>
    </source>
</evidence>
<evidence type="ECO:0000313" key="2">
    <source>
        <dbReference type="EMBL" id="QIM19035.1"/>
    </source>
</evidence>
<sequence>MTERKPRWWLRILSVVVVLGVLVCGAEFALRMIIPGVIENVVRGQLKLTSDHPVEVDLGGSALLSAVQGGVGDVTINIDKVPLLDGVETDATFQAAKVPFNPLSGKITNGTVELVVPKDQLGSVVKMLTSGVAQTGEVQNGSLVVGRSIELFGQEVGLTAKLGLKVNDGAVEIDPQGVNAAGFDLTAEQLADATGTLLDPILQPQTVCVRDQLPAGVTLTDITLSSTGSARIKADLNPGIFSDSKQQQPGSCG</sequence>
<gene>
    <name evidence="2" type="ORF">G7066_11485</name>
</gene>
<keyword evidence="1" id="KW-1133">Transmembrane helix</keyword>